<reference evidence="2" key="1">
    <citation type="journal article" date="2019" name="Int. J. Syst. Evol. Microbiol.">
        <title>The Global Catalogue of Microorganisms (GCM) 10K type strain sequencing project: providing services to taxonomists for standard genome sequencing and annotation.</title>
        <authorList>
            <consortium name="The Broad Institute Genomics Platform"/>
            <consortium name="The Broad Institute Genome Sequencing Center for Infectious Disease"/>
            <person name="Wu L."/>
            <person name="Ma J."/>
        </authorList>
    </citation>
    <scope>NUCLEOTIDE SEQUENCE [LARGE SCALE GENOMIC DNA]</scope>
    <source>
        <strain evidence="2">CCUG 15531</strain>
    </source>
</reference>
<organism evidence="1 2">
    <name type="scientific">Fredinandcohnia salidurans</name>
    <dbReference type="NCBI Taxonomy" id="2595041"/>
    <lineage>
        <taxon>Bacteria</taxon>
        <taxon>Bacillati</taxon>
        <taxon>Bacillota</taxon>
        <taxon>Bacilli</taxon>
        <taxon>Bacillales</taxon>
        <taxon>Bacillaceae</taxon>
        <taxon>Fredinandcohnia</taxon>
    </lineage>
</organism>
<evidence type="ECO:0000313" key="2">
    <source>
        <dbReference type="Proteomes" id="UP001597227"/>
    </source>
</evidence>
<dbReference type="RefSeq" id="WP_099352184.1">
    <property type="nucleotide sequence ID" value="NZ_JBHUEK010000031.1"/>
</dbReference>
<proteinExistence type="predicted"/>
<gene>
    <name evidence="1" type="ORF">ACFSFW_21340</name>
</gene>
<keyword evidence="2" id="KW-1185">Reference proteome</keyword>
<evidence type="ECO:0000313" key="1">
    <source>
        <dbReference type="EMBL" id="MFD1781205.1"/>
    </source>
</evidence>
<name>A0ABW4MXN9_9BACI</name>
<dbReference type="Proteomes" id="UP001597227">
    <property type="component" value="Unassembled WGS sequence"/>
</dbReference>
<comment type="caution">
    <text evidence="1">The sequence shown here is derived from an EMBL/GenBank/DDBJ whole genome shotgun (WGS) entry which is preliminary data.</text>
</comment>
<dbReference type="InterPro" id="IPR012655">
    <property type="entry name" value="YrzI"/>
</dbReference>
<accession>A0ABW4MXN9</accession>
<protein>
    <submittedName>
        <fullName evidence="1">YrzI family small protein</fullName>
    </submittedName>
</protein>
<sequence length="46" mass="5755">MTINLFFLTISISKRQKSIEEYVHEEKVNKHMEEMKERQYSMMRLF</sequence>
<dbReference type="Pfam" id="PF09501">
    <property type="entry name" value="Bac_small_YrzI"/>
    <property type="match status" value="1"/>
</dbReference>
<dbReference type="EMBL" id="JBHUEK010000031">
    <property type="protein sequence ID" value="MFD1781205.1"/>
    <property type="molecule type" value="Genomic_DNA"/>
</dbReference>